<feature type="compositionally biased region" description="Basic residues" evidence="1">
    <location>
        <begin position="113"/>
        <end position="124"/>
    </location>
</feature>
<feature type="compositionally biased region" description="Low complexity" evidence="1">
    <location>
        <begin position="56"/>
        <end position="67"/>
    </location>
</feature>
<feature type="region of interest" description="Disordered" evidence="1">
    <location>
        <begin position="48"/>
        <end position="124"/>
    </location>
</feature>
<accession>A0ABY4JDS1</accession>
<gene>
    <name evidence="2" type="ORF">MWH26_08580</name>
</gene>
<evidence type="ECO:0000313" key="3">
    <source>
        <dbReference type="Proteomes" id="UP000829647"/>
    </source>
</evidence>
<dbReference type="EMBL" id="CP095848">
    <property type="protein sequence ID" value="UPL50945.1"/>
    <property type="molecule type" value="Genomic_DNA"/>
</dbReference>
<protein>
    <submittedName>
        <fullName evidence="2">Uncharacterized protein</fullName>
    </submittedName>
</protein>
<evidence type="ECO:0000313" key="2">
    <source>
        <dbReference type="EMBL" id="UPL50945.1"/>
    </source>
</evidence>
<feature type="compositionally biased region" description="Polar residues" evidence="1">
    <location>
        <begin position="91"/>
        <end position="107"/>
    </location>
</feature>
<evidence type="ECO:0000256" key="1">
    <source>
        <dbReference type="SAM" id="MobiDB-lite"/>
    </source>
</evidence>
<reference evidence="2 3" key="1">
    <citation type="submission" date="2022-04" db="EMBL/GenBank/DDBJ databases">
        <title>Hymenobacter sp. isolated from the air.</title>
        <authorList>
            <person name="Won M."/>
            <person name="Lee C.-M."/>
            <person name="Woen H.-Y."/>
            <person name="Kwon S.-W."/>
        </authorList>
    </citation>
    <scope>NUCLEOTIDE SEQUENCE [LARGE SCALE GENOMIC DNA]</scope>
    <source>
        <strain evidence="3">5516 S-25</strain>
    </source>
</reference>
<keyword evidence="3" id="KW-1185">Reference proteome</keyword>
<dbReference type="Proteomes" id="UP000829647">
    <property type="component" value="Chromosome"/>
</dbReference>
<organism evidence="2 3">
    <name type="scientific">Hymenobacter sublimis</name>
    <dbReference type="NCBI Taxonomy" id="2933777"/>
    <lineage>
        <taxon>Bacteria</taxon>
        <taxon>Pseudomonadati</taxon>
        <taxon>Bacteroidota</taxon>
        <taxon>Cytophagia</taxon>
        <taxon>Cytophagales</taxon>
        <taxon>Hymenobacteraceae</taxon>
        <taxon>Hymenobacter</taxon>
    </lineage>
</organism>
<proteinExistence type="predicted"/>
<feature type="compositionally biased region" description="Basic and acidic residues" evidence="1">
    <location>
        <begin position="70"/>
        <end position="81"/>
    </location>
</feature>
<dbReference type="RefSeq" id="WP_247976871.1">
    <property type="nucleotide sequence ID" value="NZ_CP095848.1"/>
</dbReference>
<sequence length="124" mass="13233">MKTPKKALAADITALLAPLFPSPVPATGLPKGMQKAIEEVADTLLRWRAKQERPARGTTPARATAAGSDELAHLMEGRLYQEEPEAADTELSGSDLGQSAPSYSDSAQEAARPLRKRRPRLGAS</sequence>
<name>A0ABY4JDS1_9BACT</name>